<dbReference type="EMBL" id="JANAVB010028841">
    <property type="protein sequence ID" value="KAJ6815404.1"/>
    <property type="molecule type" value="Genomic_DNA"/>
</dbReference>
<dbReference type="InterPro" id="IPR058980">
    <property type="entry name" value="Glyco_transf_N"/>
</dbReference>
<feature type="compositionally biased region" description="Pro residues" evidence="2">
    <location>
        <begin position="71"/>
        <end position="81"/>
    </location>
</feature>
<comment type="similarity">
    <text evidence="1">Belongs to the UDP-glycosyltransferase family.</text>
</comment>
<feature type="domain" description="Glycosyltransferase N-terminal" evidence="3">
    <location>
        <begin position="2"/>
        <end position="87"/>
    </location>
</feature>
<reference evidence="4" key="1">
    <citation type="journal article" date="2023" name="GigaByte">
        <title>Genome assembly of the bearded iris, Iris pallida Lam.</title>
        <authorList>
            <person name="Bruccoleri R.E."/>
            <person name="Oakeley E.J."/>
            <person name="Faust A.M.E."/>
            <person name="Altorfer M."/>
            <person name="Dessus-Babus S."/>
            <person name="Burckhardt D."/>
            <person name="Oertli M."/>
            <person name="Naumann U."/>
            <person name="Petersen F."/>
            <person name="Wong J."/>
        </authorList>
    </citation>
    <scope>NUCLEOTIDE SEQUENCE</scope>
    <source>
        <strain evidence="4">GSM-AAB239-AS_SAM_17_03QT</strain>
    </source>
</reference>
<dbReference type="SUPFAM" id="SSF53756">
    <property type="entry name" value="UDP-Glycosyltransferase/glycogen phosphorylase"/>
    <property type="match status" value="1"/>
</dbReference>
<feature type="region of interest" description="Disordered" evidence="2">
    <location>
        <begin position="154"/>
        <end position="180"/>
    </location>
</feature>
<name>A0AAX6FG87_IRIPA</name>
<gene>
    <name evidence="4" type="ORF">M6B38_134260</name>
</gene>
<proteinExistence type="inferred from homology"/>
<dbReference type="PANTHER" id="PTHR48044:SF22">
    <property type="entry name" value="GLYCOSYLTRANSFERASE"/>
    <property type="match status" value="1"/>
</dbReference>
<accession>A0AAX6FG87</accession>
<feature type="compositionally biased region" description="Low complexity" evidence="2">
    <location>
        <begin position="170"/>
        <end position="180"/>
    </location>
</feature>
<evidence type="ECO:0000313" key="5">
    <source>
        <dbReference type="Proteomes" id="UP001140949"/>
    </source>
</evidence>
<protein>
    <submittedName>
        <fullName evidence="4">Cis-zeatin O-glucosyltransferase</fullName>
    </submittedName>
</protein>
<feature type="compositionally biased region" description="Pro residues" evidence="2">
    <location>
        <begin position="104"/>
        <end position="118"/>
    </location>
</feature>
<reference evidence="4" key="2">
    <citation type="submission" date="2023-04" db="EMBL/GenBank/DDBJ databases">
        <authorList>
            <person name="Bruccoleri R.E."/>
            <person name="Oakeley E.J."/>
            <person name="Faust A.-M."/>
            <person name="Dessus-Babus S."/>
            <person name="Altorfer M."/>
            <person name="Burckhardt D."/>
            <person name="Oertli M."/>
            <person name="Naumann U."/>
            <person name="Petersen F."/>
            <person name="Wong J."/>
        </authorList>
    </citation>
    <scope>NUCLEOTIDE SEQUENCE</scope>
    <source>
        <strain evidence="4">GSM-AAB239-AS_SAM_17_03QT</strain>
        <tissue evidence="4">Leaf</tissue>
    </source>
</reference>
<sequence>MEQVTVVMVPFAAQGHLNQLLHFAINLSSTYVDLPVHYASSASYIRQAKSRVQGRDPASLEKLVHFHELPLPPFATPPPDPASNFPATSSPPTRPRWSCGPAGRSPPLPLRPVPPPSSRPRHHDDLRLLGRCLPAQRRDLPLPVRRLPPRLHSFCHRPDFDAGKLRRESSTSSSTPSRGA</sequence>
<evidence type="ECO:0000313" key="4">
    <source>
        <dbReference type="EMBL" id="KAJ6815404.1"/>
    </source>
</evidence>
<dbReference type="PANTHER" id="PTHR48044">
    <property type="entry name" value="GLYCOSYLTRANSFERASE"/>
    <property type="match status" value="1"/>
</dbReference>
<dbReference type="Pfam" id="PF26168">
    <property type="entry name" value="Glyco_transf_N"/>
    <property type="match status" value="1"/>
</dbReference>
<evidence type="ECO:0000259" key="3">
    <source>
        <dbReference type="Pfam" id="PF26168"/>
    </source>
</evidence>
<comment type="caution">
    <text evidence="4">The sequence shown here is derived from an EMBL/GenBank/DDBJ whole genome shotgun (WGS) entry which is preliminary data.</text>
</comment>
<feature type="region of interest" description="Disordered" evidence="2">
    <location>
        <begin position="71"/>
        <end position="124"/>
    </location>
</feature>
<evidence type="ECO:0000256" key="2">
    <source>
        <dbReference type="SAM" id="MobiDB-lite"/>
    </source>
</evidence>
<dbReference type="GO" id="GO:1901135">
    <property type="term" value="P:carbohydrate derivative metabolic process"/>
    <property type="evidence" value="ECO:0007669"/>
    <property type="project" value="UniProtKB-ARBA"/>
</dbReference>
<evidence type="ECO:0000256" key="1">
    <source>
        <dbReference type="ARBA" id="ARBA00009995"/>
    </source>
</evidence>
<dbReference type="AlphaFoldDB" id="A0AAX6FG87"/>
<keyword evidence="5" id="KW-1185">Reference proteome</keyword>
<dbReference type="Proteomes" id="UP001140949">
    <property type="component" value="Unassembled WGS sequence"/>
</dbReference>
<dbReference type="GO" id="GO:0008194">
    <property type="term" value="F:UDP-glycosyltransferase activity"/>
    <property type="evidence" value="ECO:0007669"/>
    <property type="project" value="UniProtKB-ARBA"/>
</dbReference>
<dbReference type="Gene3D" id="3.40.50.2000">
    <property type="entry name" value="Glycogen Phosphorylase B"/>
    <property type="match status" value="1"/>
</dbReference>
<feature type="compositionally biased region" description="Basic and acidic residues" evidence="2">
    <location>
        <begin position="156"/>
        <end position="169"/>
    </location>
</feature>
<organism evidence="4 5">
    <name type="scientific">Iris pallida</name>
    <name type="common">Sweet iris</name>
    <dbReference type="NCBI Taxonomy" id="29817"/>
    <lineage>
        <taxon>Eukaryota</taxon>
        <taxon>Viridiplantae</taxon>
        <taxon>Streptophyta</taxon>
        <taxon>Embryophyta</taxon>
        <taxon>Tracheophyta</taxon>
        <taxon>Spermatophyta</taxon>
        <taxon>Magnoliopsida</taxon>
        <taxon>Liliopsida</taxon>
        <taxon>Asparagales</taxon>
        <taxon>Iridaceae</taxon>
        <taxon>Iridoideae</taxon>
        <taxon>Irideae</taxon>
        <taxon>Iris</taxon>
    </lineage>
</organism>